<proteinExistence type="inferred from homology"/>
<dbReference type="InterPro" id="IPR004104">
    <property type="entry name" value="Gfo/Idh/MocA-like_OxRdtase_C"/>
</dbReference>
<evidence type="ECO:0000313" key="4">
    <source>
        <dbReference type="EMBL" id="ACQ78857.1"/>
    </source>
</evidence>
<dbReference type="EMBL" id="CP001618">
    <property type="protein sequence ID" value="ACQ78857.1"/>
    <property type="molecule type" value="Genomic_DNA"/>
</dbReference>
<accession>C5BXW3</accession>
<dbReference type="Proteomes" id="UP000007962">
    <property type="component" value="Chromosome"/>
</dbReference>
<dbReference type="Gene3D" id="3.40.50.720">
    <property type="entry name" value="NAD(P)-binding Rossmann-like Domain"/>
    <property type="match status" value="1"/>
</dbReference>
<dbReference type="SUPFAM" id="SSF51735">
    <property type="entry name" value="NAD(P)-binding Rossmann-fold domains"/>
    <property type="match status" value="1"/>
</dbReference>
<dbReference type="eggNOG" id="COG0673">
    <property type="taxonomic scope" value="Bacteria"/>
</dbReference>
<organism evidence="4 5">
    <name type="scientific">Beutenbergia cavernae (strain ATCC BAA-8 / DSM 12333 / CCUG 43141 / JCM 11478 / NBRC 16432 / NCIMB 13614 / HKI 0122)</name>
    <dbReference type="NCBI Taxonomy" id="471853"/>
    <lineage>
        <taxon>Bacteria</taxon>
        <taxon>Bacillati</taxon>
        <taxon>Actinomycetota</taxon>
        <taxon>Actinomycetes</taxon>
        <taxon>Micrococcales</taxon>
        <taxon>Beutenbergiaceae</taxon>
        <taxon>Beutenbergia</taxon>
    </lineage>
</organism>
<dbReference type="AlphaFoldDB" id="C5BXW3"/>
<keyword evidence="5" id="KW-1185">Reference proteome</keyword>
<dbReference type="GO" id="GO:0000166">
    <property type="term" value="F:nucleotide binding"/>
    <property type="evidence" value="ECO:0007669"/>
    <property type="project" value="InterPro"/>
</dbReference>
<gene>
    <name evidence="4" type="ordered locus">Bcav_0594</name>
</gene>
<evidence type="ECO:0000259" key="3">
    <source>
        <dbReference type="Pfam" id="PF02894"/>
    </source>
</evidence>
<protein>
    <submittedName>
        <fullName evidence="4">Oxidoreductase domain protein</fullName>
    </submittedName>
</protein>
<dbReference type="KEGG" id="bcv:Bcav_0594"/>
<sequence length="399" mass="43450">MGHLRIGVVGYGNRGVIAQRAAELDGDASVVAVAEPLAPGQARARRDFGPETQVVADVAGLVAVGVDAAFITSPDFLHEEHAVELLEGGVAVFVDKPLAITLDGADRILETARRTGSRLYVGHNMRHMPVIRLMRDLVADGAIGEVKAVWCRYFVGDGGDNFFKDWHADRSKVNSLLLQKASHDIDVIHWLAGGYTSRVVAMGEQTLYAGITDRADHSHQLVREWHSREDNWPPLRQTGLNEVVDVEDLTMVQMALDNGVLASYQECHYTPDYWRNYTVIGTEGRLENFGLGPTGVVRVWNRRSEFAEHGDLEIPIPHVEGGHHGADPALFSEFLNFVRTGEPTQTSPVAARAAVATAALATDSMRSGSAPRQVPSLDPDLRAYFEAGQPASAHATPSR</sequence>
<feature type="domain" description="Gfo/Idh/MocA-like oxidoreductase N-terminal" evidence="2">
    <location>
        <begin position="4"/>
        <end position="123"/>
    </location>
</feature>
<evidence type="ECO:0000259" key="2">
    <source>
        <dbReference type="Pfam" id="PF01408"/>
    </source>
</evidence>
<dbReference type="STRING" id="471853.Bcav_0594"/>
<dbReference type="InterPro" id="IPR000683">
    <property type="entry name" value="Gfo/Idh/MocA-like_OxRdtase_N"/>
</dbReference>
<evidence type="ECO:0000313" key="5">
    <source>
        <dbReference type="Proteomes" id="UP000007962"/>
    </source>
</evidence>
<evidence type="ECO:0000256" key="1">
    <source>
        <dbReference type="ARBA" id="ARBA00010928"/>
    </source>
</evidence>
<dbReference type="Gene3D" id="3.30.360.10">
    <property type="entry name" value="Dihydrodipicolinate Reductase, domain 2"/>
    <property type="match status" value="1"/>
</dbReference>
<dbReference type="PANTHER" id="PTHR43708:SF8">
    <property type="entry name" value="OXIDOREDUCTASE"/>
    <property type="match status" value="1"/>
</dbReference>
<feature type="domain" description="Gfo/Idh/MocA-like oxidoreductase C-terminal" evidence="3">
    <location>
        <begin position="135"/>
        <end position="369"/>
    </location>
</feature>
<dbReference type="SUPFAM" id="SSF55347">
    <property type="entry name" value="Glyceraldehyde-3-phosphate dehydrogenase-like, C-terminal domain"/>
    <property type="match status" value="1"/>
</dbReference>
<dbReference type="OrthoDB" id="103047at2"/>
<dbReference type="InterPro" id="IPR036291">
    <property type="entry name" value="NAD(P)-bd_dom_sf"/>
</dbReference>
<dbReference type="PANTHER" id="PTHR43708">
    <property type="entry name" value="CONSERVED EXPRESSED OXIDOREDUCTASE (EUROFUNG)"/>
    <property type="match status" value="1"/>
</dbReference>
<dbReference type="InterPro" id="IPR051317">
    <property type="entry name" value="Gfo/Idh/MocA_oxidoreduct"/>
</dbReference>
<dbReference type="RefSeq" id="WP_012725637.1">
    <property type="nucleotide sequence ID" value="NC_012669.1"/>
</dbReference>
<dbReference type="Pfam" id="PF01408">
    <property type="entry name" value="GFO_IDH_MocA"/>
    <property type="match status" value="1"/>
</dbReference>
<dbReference type="Pfam" id="PF02894">
    <property type="entry name" value="GFO_IDH_MocA_C"/>
    <property type="match status" value="1"/>
</dbReference>
<dbReference type="HOGENOM" id="CLU_023194_11_0_11"/>
<reference evidence="4 5" key="1">
    <citation type="journal article" date="2009" name="Stand. Genomic Sci.">
        <title>Complete genome sequence of Beutenbergia cavernae type strain (HKI 0122).</title>
        <authorList>
            <person name="Land M."/>
            <person name="Pukall R."/>
            <person name="Abt B."/>
            <person name="Goker M."/>
            <person name="Rohde M."/>
            <person name="Glavina Del Rio T."/>
            <person name="Tice H."/>
            <person name="Copeland A."/>
            <person name="Cheng J.F."/>
            <person name="Lucas S."/>
            <person name="Chen F."/>
            <person name="Nolan M."/>
            <person name="Bruce D."/>
            <person name="Goodwin L."/>
            <person name="Pitluck S."/>
            <person name="Ivanova N."/>
            <person name="Mavromatis K."/>
            <person name="Ovchinnikova G."/>
            <person name="Pati A."/>
            <person name="Chen A."/>
            <person name="Palaniappan K."/>
            <person name="Hauser L."/>
            <person name="Chang Y.J."/>
            <person name="Jefferies C.C."/>
            <person name="Saunders E."/>
            <person name="Brettin T."/>
            <person name="Detter J.C."/>
            <person name="Han C."/>
            <person name="Chain P."/>
            <person name="Bristow J."/>
            <person name="Eisen J.A."/>
            <person name="Markowitz V."/>
            <person name="Hugenholtz P."/>
            <person name="Kyrpides N.C."/>
            <person name="Klenk H.P."/>
            <person name="Lapidus A."/>
        </authorList>
    </citation>
    <scope>NUCLEOTIDE SEQUENCE [LARGE SCALE GENOMIC DNA]</scope>
    <source>
        <strain evidence="5">ATCC BAA-8 / DSM 12333 / NBRC 16432</strain>
    </source>
</reference>
<comment type="similarity">
    <text evidence="1">Belongs to the Gfo/Idh/MocA family.</text>
</comment>
<name>C5BXW3_BEUC1</name>